<dbReference type="Proteomes" id="UP000295247">
    <property type="component" value="Unassembled WGS sequence"/>
</dbReference>
<dbReference type="NCBIfam" id="TIGR01683">
    <property type="entry name" value="thiS"/>
    <property type="match status" value="1"/>
</dbReference>
<reference evidence="1 2" key="1">
    <citation type="submission" date="2019-03" db="EMBL/GenBank/DDBJ databases">
        <title>Genomic Encyclopedia of Type Strains, Phase IV (KMG-IV): sequencing the most valuable type-strain genomes for metagenomic binning, comparative biology and taxonomic classification.</title>
        <authorList>
            <person name="Goeker M."/>
        </authorList>
    </citation>
    <scope>NUCLEOTIDE SEQUENCE [LARGE SCALE GENOMIC DNA]</scope>
    <source>
        <strain evidence="1 2">DSM 203</strain>
    </source>
</reference>
<dbReference type="EMBL" id="SMDC01000001">
    <property type="protein sequence ID" value="TCW39838.1"/>
    <property type="molecule type" value="Genomic_DNA"/>
</dbReference>
<dbReference type="Pfam" id="PF02597">
    <property type="entry name" value="ThiS"/>
    <property type="match status" value="1"/>
</dbReference>
<dbReference type="InterPro" id="IPR003749">
    <property type="entry name" value="ThiS/MoaD-like"/>
</dbReference>
<dbReference type="SUPFAM" id="SSF54285">
    <property type="entry name" value="MoaD/ThiS"/>
    <property type="match status" value="1"/>
</dbReference>
<proteinExistence type="predicted"/>
<gene>
    <name evidence="1" type="ORF">EDC29_101254</name>
</gene>
<evidence type="ECO:0000313" key="1">
    <source>
        <dbReference type="EMBL" id="TCW39838.1"/>
    </source>
</evidence>
<dbReference type="InterPro" id="IPR010035">
    <property type="entry name" value="Thi_S"/>
</dbReference>
<dbReference type="PANTHER" id="PTHR34472">
    <property type="entry name" value="SULFUR CARRIER PROTEIN THIS"/>
    <property type="match status" value="1"/>
</dbReference>
<protein>
    <submittedName>
        <fullName evidence="1">Sulfur carrier protein ThiS</fullName>
    </submittedName>
</protein>
<dbReference type="Gene3D" id="3.10.20.30">
    <property type="match status" value="1"/>
</dbReference>
<sequence length="66" mass="7253">MQIEINGDRTEVAEAITMAELLEQLELTGKRLAVEVNAELVPRSRFAEHRLAADDRVEIIHAVGGG</sequence>
<dbReference type="InterPro" id="IPR016155">
    <property type="entry name" value="Mopterin_synth/thiamin_S_b"/>
</dbReference>
<dbReference type="CDD" id="cd00565">
    <property type="entry name" value="Ubl_ThiS"/>
    <property type="match status" value="1"/>
</dbReference>
<evidence type="ECO:0000313" key="2">
    <source>
        <dbReference type="Proteomes" id="UP000295247"/>
    </source>
</evidence>
<dbReference type="RefSeq" id="WP_123139118.1">
    <property type="nucleotide sequence ID" value="NZ_NRRH01000001.1"/>
</dbReference>
<dbReference type="AlphaFoldDB" id="A0A4R4AK93"/>
<name>A0A4R4AK93_MARGR</name>
<accession>A0A4R4AK93</accession>
<comment type="caution">
    <text evidence="1">The sequence shown here is derived from an EMBL/GenBank/DDBJ whole genome shotgun (WGS) entry which is preliminary data.</text>
</comment>
<organism evidence="1 2">
    <name type="scientific">Marichromatium gracile</name>
    <name type="common">Chromatium gracile</name>
    <dbReference type="NCBI Taxonomy" id="1048"/>
    <lineage>
        <taxon>Bacteria</taxon>
        <taxon>Pseudomonadati</taxon>
        <taxon>Pseudomonadota</taxon>
        <taxon>Gammaproteobacteria</taxon>
        <taxon>Chromatiales</taxon>
        <taxon>Chromatiaceae</taxon>
        <taxon>Marichromatium</taxon>
    </lineage>
</organism>
<dbReference type="PANTHER" id="PTHR34472:SF1">
    <property type="entry name" value="SULFUR CARRIER PROTEIN THIS"/>
    <property type="match status" value="1"/>
</dbReference>
<dbReference type="InterPro" id="IPR012675">
    <property type="entry name" value="Beta-grasp_dom_sf"/>
</dbReference>